<proteinExistence type="predicted"/>
<sequence length="81" mass="9742">MSDLILVEENITFKHWIVDKRWNNNPRGDLAKDIFSDPNFPDTHDYSEMLDYLNYKQACKEAKDTFRYAYKTFMKLKKGLD</sequence>
<dbReference type="SUPFAM" id="SSF140652">
    <property type="entry name" value="YozE-like"/>
    <property type="match status" value="1"/>
</dbReference>
<dbReference type="EMBL" id="JABTDW010000001">
    <property type="protein sequence ID" value="NSB13028.1"/>
    <property type="molecule type" value="Genomic_DNA"/>
</dbReference>
<gene>
    <name evidence="2" type="ORF">BCD95_001287</name>
</gene>
<dbReference type="RefSeq" id="WP_023973243.1">
    <property type="nucleotide sequence ID" value="NZ_JABTDW010000001.1"/>
</dbReference>
<dbReference type="AlphaFoldDB" id="A0AAE5LNV3"/>
<organism evidence="2 3">
    <name type="scientific">Clostridium beijerinckii</name>
    <name type="common">Clostridium MP</name>
    <dbReference type="NCBI Taxonomy" id="1520"/>
    <lineage>
        <taxon>Bacteria</taxon>
        <taxon>Bacillati</taxon>
        <taxon>Bacillota</taxon>
        <taxon>Clostridia</taxon>
        <taxon>Eubacteriales</taxon>
        <taxon>Clostridiaceae</taxon>
        <taxon>Clostridium</taxon>
    </lineage>
</organism>
<name>A0AAE5LNV3_CLOBE</name>
<dbReference type="Pfam" id="PF06855">
    <property type="entry name" value="YozE_SAM_like"/>
    <property type="match status" value="1"/>
</dbReference>
<evidence type="ECO:0000259" key="1">
    <source>
        <dbReference type="Pfam" id="PF06855"/>
    </source>
</evidence>
<dbReference type="Proteomes" id="UP000822184">
    <property type="component" value="Unassembled WGS sequence"/>
</dbReference>
<accession>A0AAE5LNV3</accession>
<evidence type="ECO:0000313" key="2">
    <source>
        <dbReference type="EMBL" id="NSB13028.1"/>
    </source>
</evidence>
<dbReference type="Gene3D" id="1.10.150.260">
    <property type="entry name" value="YozE SAM-like"/>
    <property type="match status" value="1"/>
</dbReference>
<dbReference type="InterPro" id="IPR023089">
    <property type="entry name" value="YozE_SAM-like"/>
</dbReference>
<reference evidence="2" key="1">
    <citation type="submission" date="2020-06" db="EMBL/GenBank/DDBJ databases">
        <title>Genomic insights into acetone-butanol-ethanol (ABE) fermentation by sequencing solventogenic clostridia strains.</title>
        <authorList>
            <person name="Brown S."/>
        </authorList>
    </citation>
    <scope>NUCLEOTIDE SEQUENCE</scope>
    <source>
        <strain evidence="2">DJ123</strain>
    </source>
</reference>
<comment type="caution">
    <text evidence="2">The sequence shown here is derived from an EMBL/GenBank/DDBJ whole genome shotgun (WGS) entry which is preliminary data.</text>
</comment>
<feature type="domain" description="YozE SAM-like" evidence="1">
    <location>
        <begin position="12"/>
        <end position="74"/>
    </location>
</feature>
<dbReference type="InterPro" id="IPR036806">
    <property type="entry name" value="YozE_SAM-like_sf"/>
</dbReference>
<evidence type="ECO:0000313" key="3">
    <source>
        <dbReference type="Proteomes" id="UP000822184"/>
    </source>
</evidence>
<protein>
    <submittedName>
        <fullName evidence="2">Uncharacterized protein YozE (UPF0346 family)</fullName>
    </submittedName>
</protein>